<dbReference type="RefSeq" id="XP_002737073.1">
    <property type="nucleotide sequence ID" value="XM_002737027.1"/>
</dbReference>
<dbReference type="Proteomes" id="UP000694865">
    <property type="component" value="Unplaced"/>
</dbReference>
<evidence type="ECO:0000256" key="3">
    <source>
        <dbReference type="ARBA" id="ARBA00022679"/>
    </source>
</evidence>
<evidence type="ECO:0000256" key="6">
    <source>
        <dbReference type="ARBA" id="ARBA00022989"/>
    </source>
</evidence>
<evidence type="ECO:0000256" key="9">
    <source>
        <dbReference type="ARBA" id="ARBA00023180"/>
    </source>
</evidence>
<name>A0ABM0GTK7_SACKO</name>
<sequence length="348" mass="41225">MVVRRYMLVVPLFSLLALTAIYYRWETSMVYVQRMLNQDNTAKEYSRCEPKVNFIFVKTAKTGGSTVASILYRYGFQHNLTAALPDPPSDVFLRIRDSEVLATNYNCTKPFPGYNYISNHIGNYNYSVLNNFIPNAKFITIVRSPYRQFESYFYYFKLHVRHGLQNSSNPFETFLTDESYKNKAKRAVRYRQLHWLGYHVENNGNYTNFKSTLKELDKQFALVMITEYMDESLVLLKKMMCWTIDDVMYYSQKVAARKKLNITKDMENVLAAGMVEDIRMYNYFNRTLWDKIDKYDGNFTEDLRLYRAAKSAVCRDKEDTEFCTNIRRGPAMYKKQIAKIQFNRFCQN</sequence>
<dbReference type="InterPro" id="IPR009729">
    <property type="entry name" value="Gal-3-0_sulfotransfrase"/>
</dbReference>
<feature type="transmembrane region" description="Helical" evidence="10">
    <location>
        <begin position="6"/>
        <end position="25"/>
    </location>
</feature>
<evidence type="ECO:0000256" key="2">
    <source>
        <dbReference type="ARBA" id="ARBA00008124"/>
    </source>
</evidence>
<evidence type="ECO:0000313" key="12">
    <source>
        <dbReference type="RefSeq" id="XP_002737073.1"/>
    </source>
</evidence>
<reference evidence="12" key="1">
    <citation type="submission" date="2025-08" db="UniProtKB">
        <authorList>
            <consortium name="RefSeq"/>
        </authorList>
    </citation>
    <scope>IDENTIFICATION</scope>
    <source>
        <tissue evidence="12">Testes</tissue>
    </source>
</reference>
<dbReference type="Gene3D" id="3.40.50.300">
    <property type="entry name" value="P-loop containing nucleotide triphosphate hydrolases"/>
    <property type="match status" value="1"/>
</dbReference>
<evidence type="ECO:0000313" key="11">
    <source>
        <dbReference type="Proteomes" id="UP000694865"/>
    </source>
</evidence>
<keyword evidence="8 10" id="KW-0472">Membrane</keyword>
<comment type="similarity">
    <text evidence="2">Belongs to the galactose-3-O-sulfotransferase family.</text>
</comment>
<dbReference type="InterPro" id="IPR027417">
    <property type="entry name" value="P-loop_NTPase"/>
</dbReference>
<keyword evidence="6 10" id="KW-1133">Transmembrane helix</keyword>
<evidence type="ECO:0000256" key="8">
    <source>
        <dbReference type="ARBA" id="ARBA00023136"/>
    </source>
</evidence>
<keyword evidence="4 10" id="KW-0812">Transmembrane</keyword>
<evidence type="ECO:0000256" key="10">
    <source>
        <dbReference type="SAM" id="Phobius"/>
    </source>
</evidence>
<keyword evidence="5" id="KW-0735">Signal-anchor</keyword>
<dbReference type="Pfam" id="PF06990">
    <property type="entry name" value="Gal-3-0_sulfotr"/>
    <property type="match status" value="1"/>
</dbReference>
<evidence type="ECO:0000256" key="4">
    <source>
        <dbReference type="ARBA" id="ARBA00022692"/>
    </source>
</evidence>
<keyword evidence="7" id="KW-0333">Golgi apparatus</keyword>
<evidence type="ECO:0000256" key="5">
    <source>
        <dbReference type="ARBA" id="ARBA00022968"/>
    </source>
</evidence>
<dbReference type="GeneID" id="100374326"/>
<keyword evidence="3" id="KW-0808">Transferase</keyword>
<protein>
    <submittedName>
        <fullName evidence="12">Galactosylceramide sulfotransferase-like</fullName>
    </submittedName>
</protein>
<evidence type="ECO:0000256" key="1">
    <source>
        <dbReference type="ARBA" id="ARBA00004323"/>
    </source>
</evidence>
<dbReference type="SUPFAM" id="SSF52540">
    <property type="entry name" value="P-loop containing nucleoside triphosphate hydrolases"/>
    <property type="match status" value="1"/>
</dbReference>
<keyword evidence="9" id="KW-0325">Glycoprotein</keyword>
<accession>A0ABM0GTK7</accession>
<proteinExistence type="inferred from homology"/>
<gene>
    <name evidence="12" type="primary">LOC100374326</name>
</gene>
<evidence type="ECO:0000256" key="7">
    <source>
        <dbReference type="ARBA" id="ARBA00023034"/>
    </source>
</evidence>
<comment type="subcellular location">
    <subcellularLocation>
        <location evidence="1">Golgi apparatus membrane</location>
        <topology evidence="1">Single-pass type II membrane protein</topology>
    </subcellularLocation>
</comment>
<organism evidence="11 12">
    <name type="scientific">Saccoglossus kowalevskii</name>
    <name type="common">Acorn worm</name>
    <dbReference type="NCBI Taxonomy" id="10224"/>
    <lineage>
        <taxon>Eukaryota</taxon>
        <taxon>Metazoa</taxon>
        <taxon>Hemichordata</taxon>
        <taxon>Enteropneusta</taxon>
        <taxon>Harrimaniidae</taxon>
        <taxon>Saccoglossus</taxon>
    </lineage>
</organism>
<dbReference type="PANTHER" id="PTHR14647:SF87">
    <property type="entry name" value="PUTATIVE-RELATED"/>
    <property type="match status" value="1"/>
</dbReference>
<dbReference type="PANTHER" id="PTHR14647">
    <property type="entry name" value="GALACTOSE-3-O-SULFOTRANSFERASE"/>
    <property type="match status" value="1"/>
</dbReference>
<keyword evidence="11" id="KW-1185">Reference proteome</keyword>